<dbReference type="GO" id="GO:0015280">
    <property type="term" value="F:ligand-gated sodium channel activity"/>
    <property type="evidence" value="ECO:0007669"/>
    <property type="project" value="TreeGrafter"/>
</dbReference>
<feature type="compositionally biased region" description="Polar residues" evidence="14">
    <location>
        <begin position="23"/>
        <end position="45"/>
    </location>
</feature>
<dbReference type="PANTHER" id="PTHR11690">
    <property type="entry name" value="AMILORIDE-SENSITIVE SODIUM CHANNEL-RELATED"/>
    <property type="match status" value="1"/>
</dbReference>
<gene>
    <name evidence="16" type="ORF">BOKJ2_LOCUS549</name>
</gene>
<keyword evidence="17" id="KW-1185">Reference proteome</keyword>
<evidence type="ECO:0000256" key="14">
    <source>
        <dbReference type="SAM" id="MobiDB-lite"/>
    </source>
</evidence>
<feature type="transmembrane region" description="Helical" evidence="15">
    <location>
        <begin position="665"/>
        <end position="685"/>
    </location>
</feature>
<accession>A0A811JRB2</accession>
<evidence type="ECO:0000313" key="17">
    <source>
        <dbReference type="Proteomes" id="UP000614601"/>
    </source>
</evidence>
<sequence>MLSSKVAPTPERRVSWIFDNKNPKTNGDNVSTTNEKPGSTVPNQNDENAQLQQLENRAKVLTQNLIHQENEGESQLDDFFLYTSISGLRFLHSKNPKWFKTLSGFTLILSLLTCAYHSSIFVKKYFNQENETQFFSTAFKNVPFPSIIVCPITRHRILRENYSPDFAHFLTNFWMSHDEEPVIQNKSLQQWLEELNNQLQRIRSPLHEIDQLNYWSERVAKILPNTAILLNISDALRILKPDTHINNHFDYHSFKVQSDQCSQFLDFRNNNTLDGFIQCRLTNVRVLIGATLNSYQYLLKTINDPPIISDYILRCKWVDMSDCVLKTVNTTLGMLCIQAGPKNAFNISGEIMKYPVRIVIDSQAFNNQADTFKPDEIKIGFHDHETELPRPTQYASFGGSEMVDMDITVVQDFYQYGSTSCHANIDLNSTKSSDKVCIWRNYRFDVSLNDYESTSEVRKLVKPIRKAEWRGIDKVIEAADGDVFYPLLSRRLRRLNEECIDTHINLGRLFHAKNKDYIVDETFAHQVSMFLFKRRFSHTKTLRYYRNKQNLEQLNTYIKTIYNALIVSYNNITKDPSVCSEIKPILHNLIHNSMFSMMNSRNTSRFMNNFGRITQRRDVKVIQKDYASQNFLQIQVRFRTLDREVVSHAPEYNVFQFIADLGGTMGLYFGLSFLTFYEFLVFMFVKDAAIGNEPPPKRNIIYNNEKQKHARRRRIRDVFSAEMRKPKVV</sequence>
<evidence type="ECO:0000256" key="13">
    <source>
        <dbReference type="RuleBase" id="RU000679"/>
    </source>
</evidence>
<evidence type="ECO:0000256" key="1">
    <source>
        <dbReference type="ARBA" id="ARBA00004141"/>
    </source>
</evidence>
<keyword evidence="11 13" id="KW-0739">Sodium transport</keyword>
<dbReference type="EMBL" id="CAJFCW020000001">
    <property type="protein sequence ID" value="CAG9079599.1"/>
    <property type="molecule type" value="Genomic_DNA"/>
</dbReference>
<keyword evidence="12 13" id="KW-0407">Ion channel</keyword>
<keyword evidence="10" id="KW-0325">Glycoprotein</keyword>
<comment type="caution">
    <text evidence="16">The sequence shown here is derived from an EMBL/GenBank/DDBJ whole genome shotgun (WGS) entry which is preliminary data.</text>
</comment>
<comment type="subcellular location">
    <subcellularLocation>
        <location evidence="1">Membrane</location>
        <topology evidence="1">Multi-pass membrane protein</topology>
    </subcellularLocation>
</comment>
<dbReference type="Proteomes" id="UP000614601">
    <property type="component" value="Unassembled WGS sequence"/>
</dbReference>
<reference evidence="16" key="1">
    <citation type="submission" date="2020-09" db="EMBL/GenBank/DDBJ databases">
        <authorList>
            <person name="Kikuchi T."/>
        </authorList>
    </citation>
    <scope>NUCLEOTIDE SEQUENCE</scope>
    <source>
        <strain evidence="16">SH1</strain>
    </source>
</reference>
<evidence type="ECO:0000256" key="8">
    <source>
        <dbReference type="ARBA" id="ARBA00023065"/>
    </source>
</evidence>
<evidence type="ECO:0000256" key="5">
    <source>
        <dbReference type="ARBA" id="ARBA00022692"/>
    </source>
</evidence>
<proteinExistence type="inferred from homology"/>
<name>A0A811JRB2_9BILA</name>
<evidence type="ECO:0000256" key="3">
    <source>
        <dbReference type="ARBA" id="ARBA00022448"/>
    </source>
</evidence>
<protein>
    <submittedName>
        <fullName evidence="16">Uncharacterized protein</fullName>
    </submittedName>
</protein>
<feature type="region of interest" description="Disordered" evidence="14">
    <location>
        <begin position="1"/>
        <end position="45"/>
    </location>
</feature>
<dbReference type="Gene3D" id="1.10.287.770">
    <property type="entry name" value="YojJ-like"/>
    <property type="match status" value="1"/>
</dbReference>
<dbReference type="AlphaFoldDB" id="A0A811JRB2"/>
<keyword evidence="4 13" id="KW-0894">Sodium channel</keyword>
<evidence type="ECO:0000313" key="16">
    <source>
        <dbReference type="EMBL" id="CAD5205865.1"/>
    </source>
</evidence>
<organism evidence="16 17">
    <name type="scientific">Bursaphelenchus okinawaensis</name>
    <dbReference type="NCBI Taxonomy" id="465554"/>
    <lineage>
        <taxon>Eukaryota</taxon>
        <taxon>Metazoa</taxon>
        <taxon>Ecdysozoa</taxon>
        <taxon>Nematoda</taxon>
        <taxon>Chromadorea</taxon>
        <taxon>Rhabditida</taxon>
        <taxon>Tylenchina</taxon>
        <taxon>Tylenchomorpha</taxon>
        <taxon>Aphelenchoidea</taxon>
        <taxon>Aphelenchoididae</taxon>
        <taxon>Bursaphelenchus</taxon>
    </lineage>
</organism>
<keyword evidence="5 13" id="KW-0812">Transmembrane</keyword>
<keyword evidence="9 15" id="KW-0472">Membrane</keyword>
<evidence type="ECO:0000256" key="9">
    <source>
        <dbReference type="ARBA" id="ARBA00023136"/>
    </source>
</evidence>
<dbReference type="PRINTS" id="PR01078">
    <property type="entry name" value="AMINACHANNEL"/>
</dbReference>
<evidence type="ECO:0000256" key="10">
    <source>
        <dbReference type="ARBA" id="ARBA00023180"/>
    </source>
</evidence>
<evidence type="ECO:0000256" key="4">
    <source>
        <dbReference type="ARBA" id="ARBA00022461"/>
    </source>
</evidence>
<keyword evidence="8 13" id="KW-0406">Ion transport</keyword>
<dbReference type="OrthoDB" id="5864383at2759"/>
<evidence type="ECO:0000256" key="11">
    <source>
        <dbReference type="ARBA" id="ARBA00023201"/>
    </source>
</evidence>
<evidence type="ECO:0000256" key="7">
    <source>
        <dbReference type="ARBA" id="ARBA00023053"/>
    </source>
</evidence>
<evidence type="ECO:0000256" key="2">
    <source>
        <dbReference type="ARBA" id="ARBA00007193"/>
    </source>
</evidence>
<keyword evidence="3 13" id="KW-0813">Transport</keyword>
<dbReference type="Proteomes" id="UP000783686">
    <property type="component" value="Unassembled WGS sequence"/>
</dbReference>
<evidence type="ECO:0000256" key="15">
    <source>
        <dbReference type="SAM" id="Phobius"/>
    </source>
</evidence>
<evidence type="ECO:0000256" key="6">
    <source>
        <dbReference type="ARBA" id="ARBA00022989"/>
    </source>
</evidence>
<dbReference type="Pfam" id="PF00858">
    <property type="entry name" value="ASC"/>
    <property type="match status" value="2"/>
</dbReference>
<dbReference type="EMBL" id="CAJFDH010000001">
    <property type="protein sequence ID" value="CAD5205865.1"/>
    <property type="molecule type" value="Genomic_DNA"/>
</dbReference>
<keyword evidence="7" id="KW-0915">Sodium</keyword>
<keyword evidence="6 15" id="KW-1133">Transmembrane helix</keyword>
<dbReference type="GO" id="GO:0005886">
    <property type="term" value="C:plasma membrane"/>
    <property type="evidence" value="ECO:0007669"/>
    <property type="project" value="TreeGrafter"/>
</dbReference>
<comment type="similarity">
    <text evidence="2 13">Belongs to the amiloride-sensitive sodium channel (TC 1.A.6) family.</text>
</comment>
<evidence type="ECO:0000256" key="12">
    <source>
        <dbReference type="ARBA" id="ARBA00023303"/>
    </source>
</evidence>
<dbReference type="InterPro" id="IPR001873">
    <property type="entry name" value="ENaC"/>
</dbReference>